<feature type="region of interest" description="Disordered" evidence="1">
    <location>
        <begin position="141"/>
        <end position="163"/>
    </location>
</feature>
<name>A0A9N7Z3A5_PLEPL</name>
<evidence type="ECO:0000313" key="3">
    <source>
        <dbReference type="EMBL" id="CAB1448388.1"/>
    </source>
</evidence>
<protein>
    <submittedName>
        <fullName evidence="3">Uncharacterized protein</fullName>
    </submittedName>
</protein>
<evidence type="ECO:0000256" key="1">
    <source>
        <dbReference type="SAM" id="MobiDB-lite"/>
    </source>
</evidence>
<keyword evidence="4" id="KW-1185">Reference proteome</keyword>
<keyword evidence="2" id="KW-1133">Transmembrane helix</keyword>
<feature type="region of interest" description="Disordered" evidence="1">
    <location>
        <begin position="76"/>
        <end position="128"/>
    </location>
</feature>
<keyword evidence="2" id="KW-0472">Membrane</keyword>
<feature type="compositionally biased region" description="Acidic residues" evidence="1">
    <location>
        <begin position="117"/>
        <end position="127"/>
    </location>
</feature>
<feature type="compositionally biased region" description="Acidic residues" evidence="1">
    <location>
        <begin position="148"/>
        <end position="163"/>
    </location>
</feature>
<dbReference type="EMBL" id="CADEAL010003976">
    <property type="protein sequence ID" value="CAB1448388.1"/>
    <property type="molecule type" value="Genomic_DNA"/>
</dbReference>
<dbReference type="AlphaFoldDB" id="A0A9N7Z3A5"/>
<evidence type="ECO:0000256" key="2">
    <source>
        <dbReference type="SAM" id="Phobius"/>
    </source>
</evidence>
<feature type="transmembrane region" description="Helical" evidence="2">
    <location>
        <begin position="24"/>
        <end position="45"/>
    </location>
</feature>
<feature type="compositionally biased region" description="Low complexity" evidence="1">
    <location>
        <begin position="78"/>
        <end position="96"/>
    </location>
</feature>
<evidence type="ECO:0000313" key="4">
    <source>
        <dbReference type="Proteomes" id="UP001153269"/>
    </source>
</evidence>
<feature type="compositionally biased region" description="Basic and acidic residues" evidence="1">
    <location>
        <begin position="105"/>
        <end position="116"/>
    </location>
</feature>
<dbReference type="Proteomes" id="UP001153269">
    <property type="component" value="Unassembled WGS sequence"/>
</dbReference>
<gene>
    <name evidence="3" type="ORF">PLEPLA_LOCUS36042</name>
</gene>
<accession>A0A9N7Z3A5</accession>
<reference evidence="3" key="1">
    <citation type="submission" date="2020-03" db="EMBL/GenBank/DDBJ databases">
        <authorList>
            <person name="Weist P."/>
        </authorList>
    </citation>
    <scope>NUCLEOTIDE SEQUENCE</scope>
</reference>
<organism evidence="3 4">
    <name type="scientific">Pleuronectes platessa</name>
    <name type="common">European plaice</name>
    <dbReference type="NCBI Taxonomy" id="8262"/>
    <lineage>
        <taxon>Eukaryota</taxon>
        <taxon>Metazoa</taxon>
        <taxon>Chordata</taxon>
        <taxon>Craniata</taxon>
        <taxon>Vertebrata</taxon>
        <taxon>Euteleostomi</taxon>
        <taxon>Actinopterygii</taxon>
        <taxon>Neopterygii</taxon>
        <taxon>Teleostei</taxon>
        <taxon>Neoteleostei</taxon>
        <taxon>Acanthomorphata</taxon>
        <taxon>Carangaria</taxon>
        <taxon>Pleuronectiformes</taxon>
        <taxon>Pleuronectoidei</taxon>
        <taxon>Pleuronectidae</taxon>
        <taxon>Pleuronectes</taxon>
    </lineage>
</organism>
<proteinExistence type="predicted"/>
<sequence>MSECVLSTNLAFTNEEEGEARGNLTVFIIACVLLVLVLVAVVFIIRHTRSKRAPPDITPRGYEKLGSGGVFGGGSAHRGYSSASNSGRAGSSSGGRFQESQLVDLSDRRSRGKKEDHDEDDDDDEDIVYMGQDGTVYRKFRYGQLGEDKDDELEYDDESYTFR</sequence>
<comment type="caution">
    <text evidence="3">The sequence shown here is derived from an EMBL/GenBank/DDBJ whole genome shotgun (WGS) entry which is preliminary data.</text>
</comment>
<keyword evidence="2" id="KW-0812">Transmembrane</keyword>